<feature type="repeat" description="ANK" evidence="3">
    <location>
        <begin position="167"/>
        <end position="202"/>
    </location>
</feature>
<dbReference type="Pfam" id="PF12796">
    <property type="entry name" value="Ank_2"/>
    <property type="match status" value="3"/>
</dbReference>
<evidence type="ECO:0000256" key="1">
    <source>
        <dbReference type="ARBA" id="ARBA00022737"/>
    </source>
</evidence>
<feature type="compositionally biased region" description="Gly residues" evidence="4">
    <location>
        <begin position="851"/>
        <end position="860"/>
    </location>
</feature>
<comment type="caution">
    <text evidence="5">The sequence shown here is derived from an EMBL/GenBank/DDBJ whole genome shotgun (WGS) entry which is preliminary data.</text>
</comment>
<reference evidence="5" key="1">
    <citation type="journal article" date="2020" name="bioRxiv">
        <title>Comparative genomics of Chlamydomonas.</title>
        <authorList>
            <person name="Craig R.J."/>
            <person name="Hasan A.R."/>
            <person name="Ness R.W."/>
            <person name="Keightley P.D."/>
        </authorList>
    </citation>
    <scope>NUCLEOTIDE SEQUENCE</scope>
    <source>
        <strain evidence="5">CCAP 11/70</strain>
    </source>
</reference>
<gene>
    <name evidence="5" type="ORF">HYH03_001404</name>
</gene>
<evidence type="ECO:0000256" key="3">
    <source>
        <dbReference type="PROSITE-ProRule" id="PRU00023"/>
    </source>
</evidence>
<feature type="region of interest" description="Disordered" evidence="4">
    <location>
        <begin position="1325"/>
        <end position="1348"/>
    </location>
</feature>
<feature type="compositionally biased region" description="Low complexity" evidence="4">
    <location>
        <begin position="1325"/>
        <end position="1341"/>
    </location>
</feature>
<feature type="region of interest" description="Disordered" evidence="4">
    <location>
        <begin position="1"/>
        <end position="34"/>
    </location>
</feature>
<proteinExistence type="predicted"/>
<feature type="region of interest" description="Disordered" evidence="4">
    <location>
        <begin position="716"/>
        <end position="737"/>
    </location>
</feature>
<keyword evidence="6" id="KW-1185">Reference proteome</keyword>
<sequence length="1521" mass="148660">MPAAETLPSGETDPTPVDGGTLLPPCEPAEGSVAPSLTADTLNTADVSGSHVQQLISHGADVNAPDNNGWTPLHTAAYHGQEEIVRILLANKANVNARNKSDETPLHLAAKWPQDRVVEALLAGGADLSARNKRGRTPAHVAALFNRHAILDRLLNAGADVSARDADSATPLHLAVRQGTPVEPELVKTLIRHSADLEAADARGLAPLHHLPQAQMGDWLHWAAYEGKEALLRVLLARPGVRPDCYSEEGLTPLHLAAHVNSCSMVQLLLNAGAKVNAPSQPPAKPSAGRETYGIPLPGAPGSITAGISVSPQLKAYGGASKLPPGELTALHIAAERGSAELIRLLVGAGGKVNVQGERGMPPLHVAVWEGNTAAVASLLAAKASVSLKSKAGGFTAVHCAALSARASPELLGLLLDNGGAAVLEERCQEGWTALHLACQAAPPAIVDLLLQRGARASAKGKNGRTAADCAVKRPEILQILHVATGGKVPLPAGLGLGLGLPSVAAAANGLLAAAAAVGGGPNGASANGGSRSGGGGSSAASAAGAAGRGSGRRGSSGASPGGGGSGSGSQSGLLPGTAAVLEPLESMEATLAALLADMGGALCSLQAGALFGSAACAADPVGHCIRPLDKRLVMVCTLGCQFSFHLQCWKAAREALKDKWPGFTGALQSGGRYCCIAPNCTGYIREQAICDGTTVTSPAQSRLYGMSQEVYDDLPPSAKPLGGAAPPLPGGGEGGLLSAQGGSAAAAAAGGGTQAQPALPAGNAPAGGSAAAALSGLHTPLNLAQVMMQAATAVGNMVGGAGRLSHSQLAAAFAASGGLQNLLANPPPVPQCMSAREAAAIAAETLGVGPSRGRGGGDGWSSCHVEELPSDDEDDGADDISADVAMTSGRGGGGASSRTGGAASASGAAAAAANGGHGRKHGSNAKAGKSGKVGKAGGGGKGGSTAAGPISSAAAAEMLQQLQGLQQAVAAVQSAVGAGGGSGSAPAAYNSQTVASATAAAALAGGARLVILPDSASMAQGGPIPAAELIPQELPPPRGAGSGGGSGDDVDGGDVDGGGDGQAMPPPRRRSHVPPMPRRPPPPPDTGGLHPVSPQLATPPPATSLLTPGVQPPLSPVGVTSASTPPVRQPDAALAPILVGPVPQPQPGTPPAPFPSPSSPSRNGKPPSTASAATTAAAPAATAATAASSATVTSRKAANGSATTTTTTTTVIRSGPAGLSVSRSTASKLTPAQAALALGAGNYEPGGYARAVCPSHRPGVHRVTLSATTPAAPQPTAAAAAAVDVVAAAEAAEVEAGPQPASVAIAVPVERVLAGAAPAAAAAAPPAAGGAGRGSAEAPAGPVPEQPAAAAAAASASAADIIREALQSLRAPAAATAADGAAAAAVAAASRHLLIESQDIPLLSGTPGMLEAWLAAHVGTHGRLVSYRILPSMGAAAVSLESESAAAAAAASLAARPALLVHPLAVAPLEAFPEDEVLAERAQKLARAGRPAADRSWMAAMVELWTRLQAVPPAVHDRSA</sequence>
<feature type="compositionally biased region" description="Low complexity" evidence="4">
    <location>
        <begin position="897"/>
        <end position="915"/>
    </location>
</feature>
<name>A0A836C6E9_9CHLO</name>
<feature type="compositionally biased region" description="Pro residues" evidence="4">
    <location>
        <begin position="1075"/>
        <end position="1086"/>
    </location>
</feature>
<evidence type="ECO:0008006" key="7">
    <source>
        <dbReference type="Google" id="ProtNLM"/>
    </source>
</evidence>
<feature type="repeat" description="ANK" evidence="3">
    <location>
        <begin position="359"/>
        <end position="391"/>
    </location>
</feature>
<feature type="region of interest" description="Disordered" evidence="4">
    <location>
        <begin position="1028"/>
        <end position="1210"/>
    </location>
</feature>
<feature type="region of interest" description="Disordered" evidence="4">
    <location>
        <begin position="524"/>
        <end position="572"/>
    </location>
</feature>
<dbReference type="OrthoDB" id="540955at2759"/>
<feature type="compositionally biased region" description="Gly residues" evidence="4">
    <location>
        <begin position="547"/>
        <end position="570"/>
    </location>
</feature>
<evidence type="ECO:0000256" key="2">
    <source>
        <dbReference type="ARBA" id="ARBA00023043"/>
    </source>
</evidence>
<dbReference type="PROSITE" id="PS50088">
    <property type="entry name" value="ANK_REPEAT"/>
    <property type="match status" value="8"/>
</dbReference>
<dbReference type="SMART" id="SM00248">
    <property type="entry name" value="ANK"/>
    <property type="match status" value="10"/>
</dbReference>
<dbReference type="Gene3D" id="1.25.40.20">
    <property type="entry name" value="Ankyrin repeat-containing domain"/>
    <property type="match status" value="5"/>
</dbReference>
<dbReference type="InterPro" id="IPR036770">
    <property type="entry name" value="Ankyrin_rpt-contain_sf"/>
</dbReference>
<feature type="repeat" description="ANK" evidence="3">
    <location>
        <begin position="134"/>
        <end position="166"/>
    </location>
</feature>
<protein>
    <recommendedName>
        <fullName evidence="7">RING-type E3 ubiquitin transferase</fullName>
    </recommendedName>
</protein>
<dbReference type="PRINTS" id="PR01415">
    <property type="entry name" value="ANKYRIN"/>
</dbReference>
<feature type="region of interest" description="Disordered" evidence="4">
    <location>
        <begin position="849"/>
        <end position="947"/>
    </location>
</feature>
<dbReference type="Pfam" id="PF13637">
    <property type="entry name" value="Ank_4"/>
    <property type="match status" value="2"/>
</dbReference>
<feature type="repeat" description="ANK" evidence="3">
    <location>
        <begin position="249"/>
        <end position="281"/>
    </location>
</feature>
<dbReference type="PROSITE" id="PS50297">
    <property type="entry name" value="ANK_REP_REGION"/>
    <property type="match status" value="8"/>
</dbReference>
<accession>A0A836C6E9</accession>
<dbReference type="EMBL" id="JAEHOE010000003">
    <property type="protein sequence ID" value="KAG2500637.1"/>
    <property type="molecule type" value="Genomic_DNA"/>
</dbReference>
<dbReference type="Proteomes" id="UP000612055">
    <property type="component" value="Unassembled WGS sequence"/>
</dbReference>
<dbReference type="InterPro" id="IPR002110">
    <property type="entry name" value="Ankyrin_rpt"/>
</dbReference>
<feature type="compositionally biased region" description="Gly residues" evidence="4">
    <location>
        <begin position="935"/>
        <end position="946"/>
    </location>
</feature>
<dbReference type="PANTHER" id="PTHR24173">
    <property type="entry name" value="ANKYRIN REPEAT CONTAINING"/>
    <property type="match status" value="1"/>
</dbReference>
<keyword evidence="1" id="KW-0677">Repeat</keyword>
<feature type="compositionally biased region" description="Low complexity" evidence="4">
    <location>
        <begin position="1169"/>
        <end position="1210"/>
    </location>
</feature>
<dbReference type="SUPFAM" id="SSF48403">
    <property type="entry name" value="Ankyrin repeat"/>
    <property type="match status" value="2"/>
</dbReference>
<organism evidence="5 6">
    <name type="scientific">Edaphochlamys debaryana</name>
    <dbReference type="NCBI Taxonomy" id="47281"/>
    <lineage>
        <taxon>Eukaryota</taxon>
        <taxon>Viridiplantae</taxon>
        <taxon>Chlorophyta</taxon>
        <taxon>core chlorophytes</taxon>
        <taxon>Chlorophyceae</taxon>
        <taxon>CS clade</taxon>
        <taxon>Chlamydomonadales</taxon>
        <taxon>Chlamydomonadales incertae sedis</taxon>
        <taxon>Edaphochlamys</taxon>
    </lineage>
</organism>
<feature type="repeat" description="ANK" evidence="3">
    <location>
        <begin position="68"/>
        <end position="100"/>
    </location>
</feature>
<evidence type="ECO:0000256" key="4">
    <source>
        <dbReference type="SAM" id="MobiDB-lite"/>
    </source>
</evidence>
<evidence type="ECO:0000313" key="5">
    <source>
        <dbReference type="EMBL" id="KAG2500637.1"/>
    </source>
</evidence>
<feature type="repeat" description="ANK" evidence="3">
    <location>
        <begin position="326"/>
        <end position="358"/>
    </location>
</feature>
<feature type="compositionally biased region" description="Low complexity" evidence="4">
    <location>
        <begin position="716"/>
        <end position="726"/>
    </location>
</feature>
<keyword evidence="2 3" id="KW-0040">ANK repeat</keyword>
<feature type="repeat" description="ANK" evidence="3">
    <location>
        <begin position="430"/>
        <end position="462"/>
    </location>
</feature>
<evidence type="ECO:0000313" key="6">
    <source>
        <dbReference type="Proteomes" id="UP000612055"/>
    </source>
</evidence>
<feature type="compositionally biased region" description="Pro residues" evidence="4">
    <location>
        <begin position="1143"/>
        <end position="1159"/>
    </location>
</feature>
<feature type="repeat" description="ANK" evidence="3">
    <location>
        <begin position="101"/>
        <end position="133"/>
    </location>
</feature>
<dbReference type="PANTHER" id="PTHR24173:SF74">
    <property type="entry name" value="ANKYRIN REPEAT DOMAIN-CONTAINING PROTEIN 16"/>
    <property type="match status" value="1"/>
</dbReference>
<feature type="compositionally biased region" description="Acidic residues" evidence="4">
    <location>
        <begin position="869"/>
        <end position="882"/>
    </location>
</feature>